<dbReference type="CDD" id="cd06433">
    <property type="entry name" value="GT_2_WfgS_like"/>
    <property type="match status" value="1"/>
</dbReference>
<dbReference type="EMBL" id="CP096983">
    <property type="protein sequence ID" value="URZ11353.1"/>
    <property type="molecule type" value="Genomic_DNA"/>
</dbReference>
<dbReference type="Gene3D" id="3.40.50.720">
    <property type="entry name" value="NAD(P)-binding Rossmann-like Domain"/>
    <property type="match status" value="1"/>
</dbReference>
<dbReference type="Proteomes" id="UP000190951">
    <property type="component" value="Chromosome"/>
</dbReference>
<name>A0A1S8MDI8_9CLOT</name>
<dbReference type="InterPro" id="IPR029044">
    <property type="entry name" value="Nucleotide-diphossugar_trans"/>
</dbReference>
<organism evidence="1 2">
    <name type="scientific">Clostridium felsineum</name>
    <dbReference type="NCBI Taxonomy" id="36839"/>
    <lineage>
        <taxon>Bacteria</taxon>
        <taxon>Bacillati</taxon>
        <taxon>Bacillota</taxon>
        <taxon>Clostridia</taxon>
        <taxon>Eubacteriales</taxon>
        <taxon>Clostridiaceae</taxon>
        <taxon>Clostridium</taxon>
    </lineage>
</organism>
<dbReference type="InterPro" id="IPR001173">
    <property type="entry name" value="Glyco_trans_2-like"/>
</dbReference>
<dbReference type="AlphaFoldDB" id="A0A1S8MDI8"/>
<dbReference type="SUPFAM" id="SSF53448">
    <property type="entry name" value="Nucleotide-diphospho-sugar transferases"/>
    <property type="match status" value="1"/>
</dbReference>
<dbReference type="RefSeq" id="WP_077832677.1">
    <property type="nucleotide sequence ID" value="NZ_CP096983.1"/>
</dbReference>
<dbReference type="KEGG" id="crw:CROST_020700"/>
<dbReference type="STRING" id="84029.CROST_37240"/>
<dbReference type="PANTHER" id="PTHR22916:SF65">
    <property type="entry name" value="SLR1065 PROTEIN"/>
    <property type="match status" value="1"/>
</dbReference>
<reference evidence="1 2" key="1">
    <citation type="submission" date="2022-04" db="EMBL/GenBank/DDBJ databases">
        <title>Genome sequence of C. roseum typestrain.</title>
        <authorList>
            <person name="Poehlein A."/>
            <person name="Schoch T."/>
            <person name="Duerre P."/>
            <person name="Daniel R."/>
        </authorList>
    </citation>
    <scope>NUCLEOTIDE SEQUENCE [LARGE SCALE GENOMIC DNA]</scope>
    <source>
        <strain evidence="1 2">DSM 7320</strain>
    </source>
</reference>
<dbReference type="Gene3D" id="3.90.550.10">
    <property type="entry name" value="Spore Coat Polysaccharide Biosynthesis Protein SpsA, Chain A"/>
    <property type="match status" value="1"/>
</dbReference>
<gene>
    <name evidence="1" type="ORF">CROST_020700</name>
</gene>
<dbReference type="Pfam" id="PF00535">
    <property type="entry name" value="Glycos_transf_2"/>
    <property type="match status" value="1"/>
</dbReference>
<keyword evidence="2" id="KW-1185">Reference proteome</keyword>
<evidence type="ECO:0000313" key="1">
    <source>
        <dbReference type="EMBL" id="URZ11353.1"/>
    </source>
</evidence>
<accession>A0A1S8MDI8</accession>
<sequence>MNKEPLVTVITPSFNQGKYIEETIKSVLNQTYDNIEYIVMDGGSTDNTIEILRKYEGRIKFFSEKDKGQTDAINKGFKMAKGEIVGWINSDDVLESEAVKWSVDEFAKNDKLAITYGNIMYIDENSLAKTDVKLERKPIITRDKLLHKNPDIIQPGSFYSHKLVQKVGYLDEKLNYVMDYDLFIKLLTLGDIKFIDKLLAKFRLHNESKTVSENHNFSREIYEVIKKYNIEPEAVSNRYMKEKDYKYWHNKMEKFIDRLFGKNTSDNIGIYGAGSHTKYLLELYKEIKGDIHRNIFIIDSNNNLKGKKIMDFTIYTPEDISQLKLNNIIISSFTYQEDIYNKVKIYKNHGVKITKIYEEDDKPFFN</sequence>
<evidence type="ECO:0000313" key="2">
    <source>
        <dbReference type="Proteomes" id="UP000190951"/>
    </source>
</evidence>
<dbReference type="PANTHER" id="PTHR22916">
    <property type="entry name" value="GLYCOSYLTRANSFERASE"/>
    <property type="match status" value="1"/>
</dbReference>
<proteinExistence type="predicted"/>
<protein>
    <submittedName>
        <fullName evidence="1">Uncharacterized protein</fullName>
    </submittedName>
</protein>